<organism evidence="1">
    <name type="scientific">Anguilla anguilla</name>
    <name type="common">European freshwater eel</name>
    <name type="synonym">Muraena anguilla</name>
    <dbReference type="NCBI Taxonomy" id="7936"/>
    <lineage>
        <taxon>Eukaryota</taxon>
        <taxon>Metazoa</taxon>
        <taxon>Chordata</taxon>
        <taxon>Craniata</taxon>
        <taxon>Vertebrata</taxon>
        <taxon>Euteleostomi</taxon>
        <taxon>Actinopterygii</taxon>
        <taxon>Neopterygii</taxon>
        <taxon>Teleostei</taxon>
        <taxon>Anguilliformes</taxon>
        <taxon>Anguillidae</taxon>
        <taxon>Anguilla</taxon>
    </lineage>
</organism>
<reference evidence="1" key="2">
    <citation type="journal article" date="2015" name="Fish Shellfish Immunol.">
        <title>Early steps in the European eel (Anguilla anguilla)-Vibrio vulnificus interaction in the gills: Role of the RtxA13 toxin.</title>
        <authorList>
            <person name="Callol A."/>
            <person name="Pajuelo D."/>
            <person name="Ebbesson L."/>
            <person name="Teles M."/>
            <person name="MacKenzie S."/>
            <person name="Amaro C."/>
        </authorList>
    </citation>
    <scope>NUCLEOTIDE SEQUENCE</scope>
</reference>
<evidence type="ECO:0000313" key="1">
    <source>
        <dbReference type="EMBL" id="JAH57328.1"/>
    </source>
</evidence>
<proteinExistence type="predicted"/>
<dbReference type="EMBL" id="GBXM01051249">
    <property type="protein sequence ID" value="JAH57328.1"/>
    <property type="molecule type" value="Transcribed_RNA"/>
</dbReference>
<accession>A0A0E9TX74</accession>
<dbReference type="AlphaFoldDB" id="A0A0E9TX74"/>
<sequence length="36" mass="4203">MVCPSAYHRKVCLLQHYSITQFLLFFLNSVSRLVTS</sequence>
<protein>
    <submittedName>
        <fullName evidence="1">Uncharacterized protein</fullName>
    </submittedName>
</protein>
<reference evidence="1" key="1">
    <citation type="submission" date="2014-11" db="EMBL/GenBank/DDBJ databases">
        <authorList>
            <person name="Amaro Gonzalez C."/>
        </authorList>
    </citation>
    <scope>NUCLEOTIDE SEQUENCE</scope>
</reference>
<name>A0A0E9TX74_ANGAN</name>